<feature type="transmembrane region" description="Helical" evidence="1">
    <location>
        <begin position="63"/>
        <end position="80"/>
    </location>
</feature>
<feature type="transmembrane region" description="Helical" evidence="1">
    <location>
        <begin position="100"/>
        <end position="120"/>
    </location>
</feature>
<feature type="transmembrane region" description="Helical" evidence="1">
    <location>
        <begin position="37"/>
        <end position="56"/>
    </location>
</feature>
<dbReference type="AlphaFoldDB" id="A0AAD1X1A2"/>
<feature type="transmembrane region" description="Helical" evidence="1">
    <location>
        <begin position="365"/>
        <end position="386"/>
    </location>
</feature>
<feature type="transmembrane region" description="Helical" evidence="1">
    <location>
        <begin position="251"/>
        <end position="268"/>
    </location>
</feature>
<evidence type="ECO:0000256" key="1">
    <source>
        <dbReference type="SAM" id="Phobius"/>
    </source>
</evidence>
<evidence type="ECO:0000313" key="2">
    <source>
        <dbReference type="EMBL" id="CAH6582879.1"/>
    </source>
</evidence>
<dbReference type="Proteomes" id="UP000789647">
    <property type="component" value="Chromosome"/>
</dbReference>
<reference evidence="2" key="1">
    <citation type="submission" date="2022-05" db="EMBL/GenBank/DDBJ databases">
        <authorList>
            <person name="Alioto T."/>
            <person name="Alioto T."/>
            <person name="Gomez Garrido J."/>
        </authorList>
    </citation>
    <scope>NUCLEOTIDE SEQUENCE</scope>
    <source>
        <strain evidence="2">112</strain>
    </source>
</reference>
<keyword evidence="1" id="KW-1133">Transmembrane helix</keyword>
<accession>A0AAD1X1A2</accession>
<feature type="non-terminal residue" evidence="2">
    <location>
        <position position="1"/>
    </location>
</feature>
<feature type="transmembrane region" description="Helical" evidence="1">
    <location>
        <begin position="12"/>
        <end position="31"/>
    </location>
</feature>
<organism evidence="2 3">
    <name type="scientific">Citrobacter freundii</name>
    <dbReference type="NCBI Taxonomy" id="546"/>
    <lineage>
        <taxon>Bacteria</taxon>
        <taxon>Pseudomonadati</taxon>
        <taxon>Pseudomonadota</taxon>
        <taxon>Gammaproteobacteria</taxon>
        <taxon>Enterobacterales</taxon>
        <taxon>Enterobacteriaceae</taxon>
        <taxon>Citrobacter</taxon>
        <taxon>Citrobacter freundii complex</taxon>
    </lineage>
</organism>
<feature type="transmembrane region" description="Helical" evidence="1">
    <location>
        <begin position="205"/>
        <end position="223"/>
    </location>
</feature>
<evidence type="ECO:0000313" key="3">
    <source>
        <dbReference type="Proteomes" id="UP000789647"/>
    </source>
</evidence>
<feature type="transmembrane region" description="Helical" evidence="1">
    <location>
        <begin position="407"/>
        <end position="427"/>
    </location>
</feature>
<dbReference type="EMBL" id="OW995941">
    <property type="protein sequence ID" value="CAH6582879.1"/>
    <property type="molecule type" value="Genomic_DNA"/>
</dbReference>
<sequence>VYSINISLFAKIAAGFSLVFSTIPIFCFNDSLHTKSIYLIFIFIFVMFSVFLNRGWSFWKNGLLIIYVCFFIYSITYYVVIDSLINTVFYKLNNQASFLITYYTFICLSFFCLTIINFFHLKETETNSKYRLNISVLALFCMSIIELLFIYPVITHYSILMNAASRIEVQEAIAPISFPYIKQLITGVLIYQTIYLFSSKTNSQGMMKLLIFPLYTIAMYFLVKLGMRKELLIICIATLLFHSNRINDKKFIMLCVMFVFSLLLLGDLRQPAQDKDSINIINVIGEFFFSHSTLPFVVTKPEIMDDGPIPYLNTLFVFIPKIITGGMPEVSYTLSDFFRDKLIGFDNMGFGFSPLAEAYLCSKDFSWLILSIICVCYALVIKNIFCTNKLISIVLIATLPNFMRVDFRSYFIETLIIILVIAGMAYISRCKIIMNKVL</sequence>
<proteinExistence type="predicted"/>
<keyword evidence="1" id="KW-0812">Transmembrane</keyword>
<keyword evidence="1" id="KW-0472">Membrane</keyword>
<protein>
    <recommendedName>
        <fullName evidence="4">O-antigen polysaccharide polymerase Wzy</fullName>
    </recommendedName>
</protein>
<evidence type="ECO:0008006" key="4">
    <source>
        <dbReference type="Google" id="ProtNLM"/>
    </source>
</evidence>
<feature type="transmembrane region" description="Helical" evidence="1">
    <location>
        <begin position="132"/>
        <end position="154"/>
    </location>
</feature>
<gene>
    <name evidence="2" type="ORF">AI2935V1_1962</name>
</gene>
<name>A0AAD1X1A2_CITFR</name>